<evidence type="ECO:0000256" key="2">
    <source>
        <dbReference type="ARBA" id="ARBA00005466"/>
    </source>
</evidence>
<evidence type="ECO:0000313" key="7">
    <source>
        <dbReference type="Proteomes" id="UP000594638"/>
    </source>
</evidence>
<dbReference type="InterPro" id="IPR007173">
    <property type="entry name" value="ALO_C"/>
</dbReference>
<keyword evidence="3" id="KW-0560">Oxidoreductase</keyword>
<dbReference type="Pfam" id="PF01565">
    <property type="entry name" value="FAD_binding_4"/>
    <property type="match status" value="2"/>
</dbReference>
<evidence type="ECO:0000256" key="1">
    <source>
        <dbReference type="ARBA" id="ARBA00005147"/>
    </source>
</evidence>
<sequence>MKHLQSKKNVIAKCMFFIMIISMVNCSPPEDPIKCTINNCNCTITNTYGAFPDRSICRAAKVVYPIIEEELISAVANATKTNTRMKVATRISHSIPKLVCPKGDNGLLISTKYLNRTLDVNVSSMMMTVENGMTLRQLINDAAKVKLAGPYSPYWWGLTIGEMMGFSYLGPPEDPIKCTINNCNCTITNTYGAFPDRSICRAAKVVYPIIEEELISAVSNATKTNTRMKVATRISHSIPKLVCPKGDNGLLISTKYLNRTLDVNVSSMMMTVENGMTLRRLINDAAKVKLARPYSPYWWGLTIGEMMGTGAHGSSLWGLGSQVHDYVIRLWIATPATAEEGYATVRTLEIGNPELDAAKVSLGVQVISQVILKSQPLFKRSVVQHEYADFMWHPSQKQVVYRIDHRVPFNTSGNEGMDFSIFQVFVLRLQYFYQHLNSFHKFLRKCLIEETEELLGDAHGKCRSGKRTTSILKTTAYGLANNDVQKLVALEPKSMCGLDLYSGILMRYVTASTAYLGKQEDALDFDITYYRSKDPMNPRLYEDVLEEIEQIAMFKNGALPHWGKNRNVAFDGAIKKYRNTSEFLKVKNQYDPQGLFSSSWTDQILGLNGAAAVNVPDELLSFNETSDFYFLSKLEMSSRGVERERLRDGTLALQMEGVHWLRREAFGLAIGFGGKWISIWALGEIGWGTGCHYS</sequence>
<feature type="domain" description="FAD-binding PCMH-type" evidence="5">
    <location>
        <begin position="55"/>
        <end position="165"/>
    </location>
</feature>
<dbReference type="Proteomes" id="UP000594638">
    <property type="component" value="Unassembled WGS sequence"/>
</dbReference>
<comment type="similarity">
    <text evidence="2">Belongs to the oxygen-dependent FAD-linked oxidoreductase family.</text>
</comment>
<reference evidence="6 7" key="1">
    <citation type="submission" date="2019-12" db="EMBL/GenBank/DDBJ databases">
        <authorList>
            <person name="Alioto T."/>
            <person name="Alioto T."/>
            <person name="Gomez Garrido J."/>
        </authorList>
    </citation>
    <scope>NUCLEOTIDE SEQUENCE [LARGE SCALE GENOMIC DNA]</scope>
</reference>
<dbReference type="PANTHER" id="PTHR13878:SF67">
    <property type="entry name" value="L-GULONOLACTONE OXIDASE 5"/>
    <property type="match status" value="1"/>
</dbReference>
<dbReference type="PROSITE" id="PS51387">
    <property type="entry name" value="FAD_PCMH"/>
    <property type="match status" value="2"/>
</dbReference>
<dbReference type="InterPro" id="IPR036318">
    <property type="entry name" value="FAD-bd_PCMH-like_sf"/>
</dbReference>
<dbReference type="EMBL" id="CACTIH010001911">
    <property type="protein sequence ID" value="CAA2968507.1"/>
    <property type="molecule type" value="Genomic_DNA"/>
</dbReference>
<feature type="domain" description="FAD-binding PCMH-type" evidence="5">
    <location>
        <begin position="198"/>
        <end position="377"/>
    </location>
</feature>
<evidence type="ECO:0000259" key="5">
    <source>
        <dbReference type="PROSITE" id="PS51387"/>
    </source>
</evidence>
<protein>
    <submittedName>
        <fullName evidence="6">Probable L-gulonolactone oxidase 6</fullName>
    </submittedName>
</protein>
<dbReference type="InterPro" id="IPR016166">
    <property type="entry name" value="FAD-bd_PCMH"/>
</dbReference>
<evidence type="ECO:0000313" key="6">
    <source>
        <dbReference type="EMBL" id="CAA2968507.1"/>
    </source>
</evidence>
<comment type="caution">
    <text evidence="6">The sequence shown here is derived from an EMBL/GenBank/DDBJ whole genome shotgun (WGS) entry which is preliminary data.</text>
</comment>
<dbReference type="GO" id="GO:0016020">
    <property type="term" value="C:membrane"/>
    <property type="evidence" value="ECO:0007669"/>
    <property type="project" value="InterPro"/>
</dbReference>
<dbReference type="GO" id="GO:0071949">
    <property type="term" value="F:FAD binding"/>
    <property type="evidence" value="ECO:0007669"/>
    <property type="project" value="InterPro"/>
</dbReference>
<dbReference type="GO" id="GO:0003885">
    <property type="term" value="F:D-arabinono-1,4-lactone oxidase activity"/>
    <property type="evidence" value="ECO:0007669"/>
    <property type="project" value="InterPro"/>
</dbReference>
<dbReference type="Gramene" id="OE9A116008T1">
    <property type="protein sequence ID" value="OE9A116008C1"/>
    <property type="gene ID" value="OE9A116008"/>
</dbReference>
<dbReference type="OrthoDB" id="610608at2759"/>
<feature type="signal peptide" evidence="4">
    <location>
        <begin position="1"/>
        <end position="26"/>
    </location>
</feature>
<dbReference type="InterPro" id="IPR006094">
    <property type="entry name" value="Oxid_FAD_bind_N"/>
</dbReference>
<dbReference type="Gene3D" id="3.30.465.10">
    <property type="match status" value="2"/>
</dbReference>
<comment type="pathway">
    <text evidence="1">Cofactor biosynthesis; L-ascorbate biosynthesis.</text>
</comment>
<feature type="chain" id="PRO_5035763143" evidence="4">
    <location>
        <begin position="27"/>
        <end position="694"/>
    </location>
</feature>
<dbReference type="PANTHER" id="PTHR13878">
    <property type="entry name" value="GULONOLACTONE OXIDASE"/>
    <property type="match status" value="1"/>
</dbReference>
<evidence type="ECO:0000256" key="4">
    <source>
        <dbReference type="SAM" id="SignalP"/>
    </source>
</evidence>
<accession>A0A8S0QLC8</accession>
<organism evidence="6 7">
    <name type="scientific">Olea europaea subsp. europaea</name>
    <dbReference type="NCBI Taxonomy" id="158383"/>
    <lineage>
        <taxon>Eukaryota</taxon>
        <taxon>Viridiplantae</taxon>
        <taxon>Streptophyta</taxon>
        <taxon>Embryophyta</taxon>
        <taxon>Tracheophyta</taxon>
        <taxon>Spermatophyta</taxon>
        <taxon>Magnoliopsida</taxon>
        <taxon>eudicotyledons</taxon>
        <taxon>Gunneridae</taxon>
        <taxon>Pentapetalae</taxon>
        <taxon>asterids</taxon>
        <taxon>lamiids</taxon>
        <taxon>Lamiales</taxon>
        <taxon>Oleaceae</taxon>
        <taxon>Oleeae</taxon>
        <taxon>Olea</taxon>
    </lineage>
</organism>
<dbReference type="InterPro" id="IPR050432">
    <property type="entry name" value="FAD-linked_Oxidoreductases_BP"/>
</dbReference>
<dbReference type="InterPro" id="IPR016169">
    <property type="entry name" value="FAD-bd_PCMH_sub2"/>
</dbReference>
<proteinExistence type="inferred from homology"/>
<dbReference type="SUPFAM" id="SSF56176">
    <property type="entry name" value="FAD-binding/transporter-associated domain-like"/>
    <property type="match status" value="2"/>
</dbReference>
<name>A0A8S0QLC8_OLEEU</name>
<evidence type="ECO:0000256" key="3">
    <source>
        <dbReference type="ARBA" id="ARBA00023002"/>
    </source>
</evidence>
<dbReference type="AlphaFoldDB" id="A0A8S0QLC8"/>
<gene>
    <name evidence="6" type="ORF">OLEA9_A116008</name>
</gene>
<keyword evidence="4" id="KW-0732">Signal</keyword>
<keyword evidence="7" id="KW-1185">Reference proteome</keyword>
<dbReference type="Pfam" id="PF04030">
    <property type="entry name" value="ALO"/>
    <property type="match status" value="1"/>
</dbReference>